<organism evidence="2 3">
    <name type="scientific">Musa troglodytarum</name>
    <name type="common">fe'i banana</name>
    <dbReference type="NCBI Taxonomy" id="320322"/>
    <lineage>
        <taxon>Eukaryota</taxon>
        <taxon>Viridiplantae</taxon>
        <taxon>Streptophyta</taxon>
        <taxon>Embryophyta</taxon>
        <taxon>Tracheophyta</taxon>
        <taxon>Spermatophyta</taxon>
        <taxon>Magnoliopsida</taxon>
        <taxon>Liliopsida</taxon>
        <taxon>Zingiberales</taxon>
        <taxon>Musaceae</taxon>
        <taxon>Musa</taxon>
    </lineage>
</organism>
<evidence type="ECO:0000256" key="1">
    <source>
        <dbReference type="SAM" id="MobiDB-lite"/>
    </source>
</evidence>
<name>A0A9E7FUL8_9LILI</name>
<dbReference type="EMBL" id="CP097507">
    <property type="protein sequence ID" value="URE01423.1"/>
    <property type="molecule type" value="Genomic_DNA"/>
</dbReference>
<accession>A0A9E7FUL8</accession>
<sequence length="143" mass="16249">MTRYAPEKNIGMATSPQGRVKAASHVRVLRREHEPVRAKQVFMDRLRKQMGIPIPTAVTENTFKSFRTCVHWPNTKVSDQQMRSSGSDKREEEEEQQEGKCNEEQAVGKLFAWGSPWLLQGAHVAGRIILNGVLYTDVLCPEK</sequence>
<evidence type="ECO:0000313" key="3">
    <source>
        <dbReference type="Proteomes" id="UP001055439"/>
    </source>
</evidence>
<feature type="region of interest" description="Disordered" evidence="1">
    <location>
        <begin position="75"/>
        <end position="102"/>
    </location>
</feature>
<proteinExistence type="predicted"/>
<reference evidence="2" key="1">
    <citation type="submission" date="2022-05" db="EMBL/GenBank/DDBJ databases">
        <title>The Musa troglodytarum L. genome provides insights into the mechanism of non-climacteric behaviour and enrichment of carotenoids.</title>
        <authorList>
            <person name="Wang J."/>
        </authorList>
    </citation>
    <scope>NUCLEOTIDE SEQUENCE</scope>
    <source>
        <tissue evidence="2">Leaf</tissue>
    </source>
</reference>
<feature type="region of interest" description="Disordered" evidence="1">
    <location>
        <begin position="1"/>
        <end position="21"/>
    </location>
</feature>
<feature type="compositionally biased region" description="Polar residues" evidence="1">
    <location>
        <begin position="75"/>
        <end position="85"/>
    </location>
</feature>
<keyword evidence="3" id="KW-1185">Reference proteome</keyword>
<dbReference type="AlphaFoldDB" id="A0A9E7FUL8"/>
<gene>
    <name evidence="2" type="ORF">MUK42_13137</name>
</gene>
<evidence type="ECO:0000313" key="2">
    <source>
        <dbReference type="EMBL" id="URE01423.1"/>
    </source>
</evidence>
<protein>
    <submittedName>
        <fullName evidence="2">Uncharacterized protein</fullName>
    </submittedName>
</protein>
<dbReference type="Proteomes" id="UP001055439">
    <property type="component" value="Chromosome 5"/>
</dbReference>